<feature type="compositionally biased region" description="Low complexity" evidence="1">
    <location>
        <begin position="177"/>
        <end position="208"/>
    </location>
</feature>
<feature type="compositionally biased region" description="Basic and acidic residues" evidence="1">
    <location>
        <begin position="150"/>
        <end position="161"/>
    </location>
</feature>
<reference evidence="3" key="1">
    <citation type="submission" date="2006-03" db="EMBL/GenBank/DDBJ databases">
        <title>Complete genome sequence of Gemmatimonas aurantiaca T-27 that represents a novel phylum Gemmatimonadetes.</title>
        <authorList>
            <person name="Takasaki K."/>
            <person name="Ichikawa N."/>
            <person name="Miura H."/>
            <person name="Matsushita S."/>
            <person name="Watanabe Y."/>
            <person name="Oguchi A."/>
            <person name="Ankai A."/>
            <person name="Yashiro I."/>
            <person name="Takahashi M."/>
            <person name="Terui Y."/>
            <person name="Fukui S."/>
            <person name="Yokoyama H."/>
            <person name="Tanikawa S."/>
            <person name="Hanada S."/>
            <person name="Kamagata Y."/>
            <person name="Fujita N."/>
        </authorList>
    </citation>
    <scope>NUCLEOTIDE SEQUENCE [LARGE SCALE GENOMIC DNA]</scope>
    <source>
        <strain evidence="3">T-27 / DSM 14586 / JCM 11422 / NBRC 100505</strain>
    </source>
</reference>
<dbReference type="STRING" id="379066.GAU_0293"/>
<keyword evidence="3" id="KW-1185">Reference proteome</keyword>
<dbReference type="AlphaFoldDB" id="C1A525"/>
<evidence type="ECO:0000313" key="2">
    <source>
        <dbReference type="EMBL" id="BAH37335.1"/>
    </source>
</evidence>
<feature type="compositionally biased region" description="Polar residues" evidence="1">
    <location>
        <begin position="1"/>
        <end position="11"/>
    </location>
</feature>
<dbReference type="KEGG" id="gau:GAU_0293"/>
<dbReference type="eggNOG" id="ENOG50342TN">
    <property type="taxonomic scope" value="Bacteria"/>
</dbReference>
<feature type="compositionally biased region" description="Pro residues" evidence="1">
    <location>
        <begin position="163"/>
        <end position="176"/>
    </location>
</feature>
<evidence type="ECO:0000313" key="3">
    <source>
        <dbReference type="Proteomes" id="UP000002209"/>
    </source>
</evidence>
<dbReference type="EMBL" id="AP009153">
    <property type="protein sequence ID" value="BAH37335.1"/>
    <property type="molecule type" value="Genomic_DNA"/>
</dbReference>
<protein>
    <recommendedName>
        <fullName evidence="4">Glycine zipper 2TM domain-containing protein</fullName>
    </recommendedName>
</protein>
<organism evidence="2 3">
    <name type="scientific">Gemmatimonas aurantiaca (strain DSM 14586 / JCM 11422 / NBRC 100505 / T-27)</name>
    <dbReference type="NCBI Taxonomy" id="379066"/>
    <lineage>
        <taxon>Bacteria</taxon>
        <taxon>Pseudomonadati</taxon>
        <taxon>Gemmatimonadota</taxon>
        <taxon>Gemmatimonadia</taxon>
        <taxon>Gemmatimonadales</taxon>
        <taxon>Gemmatimonadaceae</taxon>
        <taxon>Gemmatimonas</taxon>
    </lineage>
</organism>
<gene>
    <name evidence="2" type="ordered locus">GAU_0293</name>
</gene>
<name>C1A525_GEMAT</name>
<feature type="region of interest" description="Disordered" evidence="1">
    <location>
        <begin position="129"/>
        <end position="211"/>
    </location>
</feature>
<dbReference type="Proteomes" id="UP000002209">
    <property type="component" value="Chromosome"/>
</dbReference>
<proteinExistence type="predicted"/>
<feature type="region of interest" description="Disordered" evidence="1">
    <location>
        <begin position="1"/>
        <end position="29"/>
    </location>
</feature>
<sequence>MGGGVTSTSWTGMRADISTGSGRGTQCGPWRTQRKAIGSKANGGSVARLQIIVLHMWQLDQDPFDSATRWHGRPMRRVISGTALLAGAILMGACGRDTKTATVDSALARDLTLASSASSAVAIGDTAIAPSAPASPRPSAAPPTTVASAERPRPTPRRTDRPAPVPSTTPLPPAPSPSSTQGTSPAPATAATTSPSVPATEPSASAEAAGRRRGLGAGMVLAGATNAEICTLANRPGDRFVVSLAQTVSGPDGATLPAGTPVLVELGQPGPNGEFAFRLKGVQLNGEFIAAEGGVQVADATVTERSISKGGDKGKVITGAIAGAILGRVLGGSTKGAVIGAAGGAAAGTVAAARNTTKERCLPAGTTLTATLSSTMLLPN</sequence>
<evidence type="ECO:0008006" key="4">
    <source>
        <dbReference type="Google" id="ProtNLM"/>
    </source>
</evidence>
<accession>C1A525</accession>
<dbReference type="HOGENOM" id="CLU_727161_0_0_0"/>
<evidence type="ECO:0000256" key="1">
    <source>
        <dbReference type="SAM" id="MobiDB-lite"/>
    </source>
</evidence>